<proteinExistence type="predicted"/>
<accession>A0A8S5Q678</accession>
<protein>
    <submittedName>
        <fullName evidence="1">Uncharacterized protein</fullName>
    </submittedName>
</protein>
<reference evidence="1" key="1">
    <citation type="journal article" date="2021" name="Proc. Natl. Acad. Sci. U.S.A.">
        <title>A Catalog of Tens of Thousands of Viruses from Human Metagenomes Reveals Hidden Associations with Chronic Diseases.</title>
        <authorList>
            <person name="Tisza M.J."/>
            <person name="Buck C.B."/>
        </authorList>
    </citation>
    <scope>NUCLEOTIDE SEQUENCE</scope>
    <source>
        <strain evidence="1">Ctrzs15</strain>
    </source>
</reference>
<evidence type="ECO:0000313" key="1">
    <source>
        <dbReference type="EMBL" id="DAE14576.1"/>
    </source>
</evidence>
<name>A0A8S5Q678_9CAUD</name>
<dbReference type="EMBL" id="BK015587">
    <property type="protein sequence ID" value="DAE14576.1"/>
    <property type="molecule type" value="Genomic_DNA"/>
</dbReference>
<organism evidence="1">
    <name type="scientific">Siphoviridae sp. ctrzs15</name>
    <dbReference type="NCBI Taxonomy" id="2825691"/>
    <lineage>
        <taxon>Viruses</taxon>
        <taxon>Duplodnaviria</taxon>
        <taxon>Heunggongvirae</taxon>
        <taxon>Uroviricota</taxon>
        <taxon>Caudoviricetes</taxon>
    </lineage>
</organism>
<sequence length="242" mass="28678">MNFERYCRRMENTQNFIEETKETKSNTRKSVKDKKIEQLEKMVEANNKTIEDLRNMLFQLSTINLGKNVVQEDDGEGRIVEVGSRSIYPLVIGTADGHISYTFNCGDIQEIEVRELKEIFKNDKLHIKDLFKKGTLYFVDQNEYATFRIKDFINLDEAFYKHWLIEKTPQEAIEEFKRITNDKKDFIALHQLVYGIGYALMTSDIFKQWSYENRAAIEKYFGKKIEDVIVNIQAYEERPNKH</sequence>